<sequence>ESKVNASDRERLSKQPFGVCGLARSSTAPPVITHTPKERCIIEEVDDDEDARETSEKYGRKSIRSDNRRTTYHSPVVSKPIPPPPSVAKCPKSICKEFIKSLRWLEALFDHSGYKFEVPRGWCRFGLKIDSAHSDTHKIWKKWATSYHGTAINTIQIILTNSYIPLEDDVLMNGETFHMSHSDKTHYYTSPSIKYAALPIFTPETSFTSTDNEVYGVQVVLQCKQEPNTFEVQNASAGAVRRIIPRREIEWKSNTRGVVVVPYGLMVCVRRRS</sequence>
<dbReference type="Proteomes" id="UP000682733">
    <property type="component" value="Unassembled WGS sequence"/>
</dbReference>
<evidence type="ECO:0000313" key="2">
    <source>
        <dbReference type="EMBL" id="CAF1487587.1"/>
    </source>
</evidence>
<evidence type="ECO:0000313" key="4">
    <source>
        <dbReference type="EMBL" id="CAF4277157.1"/>
    </source>
</evidence>
<comment type="caution">
    <text evidence="3">The sequence shown here is derived from an EMBL/GenBank/DDBJ whole genome shotgun (WGS) entry which is preliminary data.</text>
</comment>
<dbReference type="Proteomes" id="UP000681722">
    <property type="component" value="Unassembled WGS sequence"/>
</dbReference>
<feature type="region of interest" description="Disordered" evidence="1">
    <location>
        <begin position="43"/>
        <end position="84"/>
    </location>
</feature>
<dbReference type="Proteomes" id="UP000677228">
    <property type="component" value="Unassembled WGS sequence"/>
</dbReference>
<dbReference type="EMBL" id="CAJNOK010032780">
    <property type="protein sequence ID" value="CAF1487587.1"/>
    <property type="molecule type" value="Genomic_DNA"/>
</dbReference>
<dbReference type="EMBL" id="CAJNOQ010027682">
    <property type="protein sequence ID" value="CAF1555477.1"/>
    <property type="molecule type" value="Genomic_DNA"/>
</dbReference>
<dbReference type="Proteomes" id="UP000663829">
    <property type="component" value="Unassembled WGS sequence"/>
</dbReference>
<accession>A0A815XBR3</accession>
<organism evidence="3 6">
    <name type="scientific">Didymodactylos carnosus</name>
    <dbReference type="NCBI Taxonomy" id="1234261"/>
    <lineage>
        <taxon>Eukaryota</taxon>
        <taxon>Metazoa</taxon>
        <taxon>Spiralia</taxon>
        <taxon>Gnathifera</taxon>
        <taxon>Rotifera</taxon>
        <taxon>Eurotatoria</taxon>
        <taxon>Bdelloidea</taxon>
        <taxon>Philodinida</taxon>
        <taxon>Philodinidae</taxon>
        <taxon>Didymodactylos</taxon>
    </lineage>
</organism>
<gene>
    <name evidence="3" type="ORF">GPM918_LOCUS39452</name>
    <name evidence="2" type="ORF">OVA965_LOCUS36346</name>
    <name evidence="5" type="ORF">SRO942_LOCUS40325</name>
    <name evidence="4" type="ORF">TMI583_LOCUS37351</name>
</gene>
<name>A0A815XBR3_9BILA</name>
<dbReference type="AlphaFoldDB" id="A0A815XBR3"/>
<evidence type="ECO:0000313" key="5">
    <source>
        <dbReference type="EMBL" id="CAF4416600.1"/>
    </source>
</evidence>
<feature type="compositionally biased region" description="Basic and acidic residues" evidence="1">
    <location>
        <begin position="52"/>
        <end position="69"/>
    </location>
</feature>
<feature type="non-terminal residue" evidence="3">
    <location>
        <position position="1"/>
    </location>
</feature>
<evidence type="ECO:0000313" key="6">
    <source>
        <dbReference type="Proteomes" id="UP000663829"/>
    </source>
</evidence>
<dbReference type="EMBL" id="CAJOBA010054728">
    <property type="protein sequence ID" value="CAF4277157.1"/>
    <property type="molecule type" value="Genomic_DNA"/>
</dbReference>
<keyword evidence="6" id="KW-1185">Reference proteome</keyword>
<evidence type="ECO:0000256" key="1">
    <source>
        <dbReference type="SAM" id="MobiDB-lite"/>
    </source>
</evidence>
<proteinExistence type="predicted"/>
<reference evidence="3" key="1">
    <citation type="submission" date="2021-02" db="EMBL/GenBank/DDBJ databases">
        <authorList>
            <person name="Nowell W R."/>
        </authorList>
    </citation>
    <scope>NUCLEOTIDE SEQUENCE</scope>
</reference>
<evidence type="ECO:0000313" key="3">
    <source>
        <dbReference type="EMBL" id="CAF1555477.1"/>
    </source>
</evidence>
<dbReference type="EMBL" id="CAJOBC010093388">
    <property type="protein sequence ID" value="CAF4416600.1"/>
    <property type="molecule type" value="Genomic_DNA"/>
</dbReference>
<protein>
    <submittedName>
        <fullName evidence="3">Uncharacterized protein</fullName>
    </submittedName>
</protein>
<dbReference type="OrthoDB" id="49113at2759"/>